<dbReference type="InterPro" id="IPR029058">
    <property type="entry name" value="AB_hydrolase_fold"/>
</dbReference>
<evidence type="ECO:0000313" key="2">
    <source>
        <dbReference type="Proteomes" id="UP000823630"/>
    </source>
</evidence>
<accession>A0A9D9DEZ2</accession>
<protein>
    <recommendedName>
        <fullName evidence="3">Alpha/beta hydrolase</fullName>
    </recommendedName>
</protein>
<proteinExistence type="predicted"/>
<sequence length="234" mass="25817">MLLSGCTAIWRTPAGFRYTPFTGDEYTIALWQKISDTDSPIHIYIEGDGHAFNGRGMPTGDPTPRGTFLRDLVASDTSPNVVYMARPCQYIMSDKCGVSDWTDGRFSPHIIESVASAIKSVSHGMPVILVGYSGGAMVSGLVIETHPEINVVQWITIAGVLNHSEWTQYFGDSPLNKSLDMTRLPNVPQLHYVAQNDETVPIELTKKMARDSDIIIVPNATHDDFGNLKLNFMN</sequence>
<dbReference type="AlphaFoldDB" id="A0A9D9DEZ2"/>
<dbReference type="SUPFAM" id="SSF53474">
    <property type="entry name" value="alpha/beta-Hydrolases"/>
    <property type="match status" value="1"/>
</dbReference>
<dbReference type="Gene3D" id="3.40.50.1820">
    <property type="entry name" value="alpha/beta hydrolase"/>
    <property type="match status" value="1"/>
</dbReference>
<organism evidence="1 2">
    <name type="scientific">Candidatus Enterousia avistercoris</name>
    <dbReference type="NCBI Taxonomy" id="2840788"/>
    <lineage>
        <taxon>Bacteria</taxon>
        <taxon>Pseudomonadati</taxon>
        <taxon>Pseudomonadota</taxon>
        <taxon>Alphaproteobacteria</taxon>
        <taxon>Candidatus Enterousia</taxon>
    </lineage>
</organism>
<gene>
    <name evidence="1" type="ORF">IAC69_01175</name>
</gene>
<comment type="caution">
    <text evidence="1">The sequence shown here is derived from an EMBL/GenBank/DDBJ whole genome shotgun (WGS) entry which is preliminary data.</text>
</comment>
<dbReference type="Proteomes" id="UP000823630">
    <property type="component" value="Unassembled WGS sequence"/>
</dbReference>
<evidence type="ECO:0008006" key="3">
    <source>
        <dbReference type="Google" id="ProtNLM"/>
    </source>
</evidence>
<reference evidence="1" key="2">
    <citation type="journal article" date="2021" name="PeerJ">
        <title>Extensive microbial diversity within the chicken gut microbiome revealed by metagenomics and culture.</title>
        <authorList>
            <person name="Gilroy R."/>
            <person name="Ravi A."/>
            <person name="Getino M."/>
            <person name="Pursley I."/>
            <person name="Horton D.L."/>
            <person name="Alikhan N.F."/>
            <person name="Baker D."/>
            <person name="Gharbi K."/>
            <person name="Hall N."/>
            <person name="Watson M."/>
            <person name="Adriaenssens E.M."/>
            <person name="Foster-Nyarko E."/>
            <person name="Jarju S."/>
            <person name="Secka A."/>
            <person name="Antonio M."/>
            <person name="Oren A."/>
            <person name="Chaudhuri R.R."/>
            <person name="La Ragione R."/>
            <person name="Hildebrand F."/>
            <person name="Pallen M.J."/>
        </authorList>
    </citation>
    <scope>NUCLEOTIDE SEQUENCE</scope>
    <source>
        <strain evidence="1">8207</strain>
    </source>
</reference>
<evidence type="ECO:0000313" key="1">
    <source>
        <dbReference type="EMBL" id="MBO8425071.1"/>
    </source>
</evidence>
<reference evidence="1" key="1">
    <citation type="submission" date="2020-10" db="EMBL/GenBank/DDBJ databases">
        <authorList>
            <person name="Gilroy R."/>
        </authorList>
    </citation>
    <scope>NUCLEOTIDE SEQUENCE</scope>
    <source>
        <strain evidence="1">8207</strain>
    </source>
</reference>
<name>A0A9D9DEZ2_9PROT</name>
<dbReference type="EMBL" id="JADINC010000022">
    <property type="protein sequence ID" value="MBO8425071.1"/>
    <property type="molecule type" value="Genomic_DNA"/>
</dbReference>